<dbReference type="STRING" id="443610.VE25_09200"/>
<dbReference type="RefSeq" id="WP_046108323.1">
    <property type="nucleotide sequence ID" value="NZ_JZEX01000089.1"/>
</dbReference>
<dbReference type="Proteomes" id="UP000033632">
    <property type="component" value="Unassembled WGS sequence"/>
</dbReference>
<keyword evidence="4 5" id="KW-0472">Membrane</keyword>
<name>A0A0F5FVB1_9HYPH</name>
<dbReference type="InterPro" id="IPR002810">
    <property type="entry name" value="NfeD-like_C"/>
</dbReference>
<dbReference type="Gene3D" id="2.40.50.140">
    <property type="entry name" value="Nucleic acid-binding proteins"/>
    <property type="match status" value="1"/>
</dbReference>
<evidence type="ECO:0000259" key="6">
    <source>
        <dbReference type="Pfam" id="PF01957"/>
    </source>
</evidence>
<comment type="subcellular location">
    <subcellularLocation>
        <location evidence="1">Membrane</location>
        <topology evidence="1">Multi-pass membrane protein</topology>
    </subcellularLocation>
</comment>
<sequence>MQILDFLFSYGPWAWIIAGLVLLALELVVPGGFLLWLGIAGIVTGLAAMVQPLTLPMQWGLFGVLSLVAIFAWLRFTRSRPQVNDRPYLNRRADRLIGREAVLEDPIAGGYGRLMLEDTVWRVAGPDLPAGTRVKVVGAEGTVLQIEAV</sequence>
<dbReference type="PATRIC" id="fig|443610.3.peg.4417"/>
<dbReference type="InterPro" id="IPR052165">
    <property type="entry name" value="Membrane_assoc_protease"/>
</dbReference>
<protein>
    <recommendedName>
        <fullName evidence="6">NfeD-like C-terminal domain-containing protein</fullName>
    </recommendedName>
</protein>
<feature type="transmembrane region" description="Helical" evidence="5">
    <location>
        <begin position="6"/>
        <end position="25"/>
    </location>
</feature>
<evidence type="ECO:0000256" key="4">
    <source>
        <dbReference type="ARBA" id="ARBA00023136"/>
    </source>
</evidence>
<feature type="domain" description="NfeD-like C-terminal" evidence="6">
    <location>
        <begin position="93"/>
        <end position="147"/>
    </location>
</feature>
<evidence type="ECO:0000256" key="1">
    <source>
        <dbReference type="ARBA" id="ARBA00004141"/>
    </source>
</evidence>
<evidence type="ECO:0000313" key="7">
    <source>
        <dbReference type="EMBL" id="KKB12102.1"/>
    </source>
</evidence>
<dbReference type="InterPro" id="IPR012340">
    <property type="entry name" value="NA-bd_OB-fold"/>
</dbReference>
<proteinExistence type="predicted"/>
<feature type="transmembrane region" description="Helical" evidence="5">
    <location>
        <begin position="32"/>
        <end position="51"/>
    </location>
</feature>
<reference evidence="7 8" key="1">
    <citation type="submission" date="2015-03" db="EMBL/GenBank/DDBJ databases">
        <authorList>
            <person name="Hassan Y.I."/>
            <person name="Lepp D."/>
            <person name="Li X.-Z."/>
            <person name="Zhou T."/>
        </authorList>
    </citation>
    <scope>NUCLEOTIDE SEQUENCE [LARGE SCALE GENOMIC DNA]</scope>
    <source>
        <strain evidence="7 8">BD-c194</strain>
    </source>
</reference>
<dbReference type="Pfam" id="PF01957">
    <property type="entry name" value="NfeD"/>
    <property type="match status" value="1"/>
</dbReference>
<dbReference type="OrthoDB" id="9810336at2"/>
<dbReference type="GO" id="GO:0005886">
    <property type="term" value="C:plasma membrane"/>
    <property type="evidence" value="ECO:0007669"/>
    <property type="project" value="TreeGrafter"/>
</dbReference>
<feature type="transmembrane region" description="Helical" evidence="5">
    <location>
        <begin position="57"/>
        <end position="76"/>
    </location>
</feature>
<accession>A0A0F5FVB1</accession>
<dbReference type="AlphaFoldDB" id="A0A0F5FVB1"/>
<dbReference type="EMBL" id="JZEX01000089">
    <property type="protein sequence ID" value="KKB12102.1"/>
    <property type="molecule type" value="Genomic_DNA"/>
</dbReference>
<keyword evidence="8" id="KW-1185">Reference proteome</keyword>
<evidence type="ECO:0000256" key="5">
    <source>
        <dbReference type="SAM" id="Phobius"/>
    </source>
</evidence>
<dbReference type="PANTHER" id="PTHR33507">
    <property type="entry name" value="INNER MEMBRANE PROTEIN YBBJ"/>
    <property type="match status" value="1"/>
</dbReference>
<keyword evidence="3 5" id="KW-1133">Transmembrane helix</keyword>
<evidence type="ECO:0000313" key="8">
    <source>
        <dbReference type="Proteomes" id="UP000033632"/>
    </source>
</evidence>
<organism evidence="7 8">
    <name type="scientific">Devosia geojensis</name>
    <dbReference type="NCBI Taxonomy" id="443610"/>
    <lineage>
        <taxon>Bacteria</taxon>
        <taxon>Pseudomonadati</taxon>
        <taxon>Pseudomonadota</taxon>
        <taxon>Alphaproteobacteria</taxon>
        <taxon>Hyphomicrobiales</taxon>
        <taxon>Devosiaceae</taxon>
        <taxon>Devosia</taxon>
    </lineage>
</organism>
<dbReference type="PANTHER" id="PTHR33507:SF3">
    <property type="entry name" value="INNER MEMBRANE PROTEIN YBBJ"/>
    <property type="match status" value="1"/>
</dbReference>
<evidence type="ECO:0000256" key="3">
    <source>
        <dbReference type="ARBA" id="ARBA00022989"/>
    </source>
</evidence>
<evidence type="ECO:0000256" key="2">
    <source>
        <dbReference type="ARBA" id="ARBA00022692"/>
    </source>
</evidence>
<comment type="caution">
    <text evidence="7">The sequence shown here is derived from an EMBL/GenBank/DDBJ whole genome shotgun (WGS) entry which is preliminary data.</text>
</comment>
<gene>
    <name evidence="7" type="ORF">VE25_09200</name>
</gene>
<keyword evidence="2 5" id="KW-0812">Transmembrane</keyword>